<evidence type="ECO:0000256" key="9">
    <source>
        <dbReference type="ARBA" id="ARBA00022737"/>
    </source>
</evidence>
<comment type="pathway">
    <text evidence="4">Protein modification; protein ubiquitination.</text>
</comment>
<organism evidence="18 19">
    <name type="scientific">Cucurbita moschata</name>
    <name type="common">Winter crookneck squash</name>
    <name type="synonym">Cucurbita pepo var. moschata</name>
    <dbReference type="NCBI Taxonomy" id="3662"/>
    <lineage>
        <taxon>Eukaryota</taxon>
        <taxon>Viridiplantae</taxon>
        <taxon>Streptophyta</taxon>
        <taxon>Embryophyta</taxon>
        <taxon>Tracheophyta</taxon>
        <taxon>Spermatophyta</taxon>
        <taxon>Magnoliopsida</taxon>
        <taxon>eudicotyledons</taxon>
        <taxon>Gunneridae</taxon>
        <taxon>Pentapetalae</taxon>
        <taxon>rosids</taxon>
        <taxon>fabids</taxon>
        <taxon>Cucurbitales</taxon>
        <taxon>Cucurbitaceae</taxon>
        <taxon>Cucurbiteae</taxon>
        <taxon>Cucurbita</taxon>
    </lineage>
</organism>
<dbReference type="PANTHER" id="PTHR11685">
    <property type="entry name" value="RBR FAMILY RING FINGER AND IBR DOMAIN-CONTAINING"/>
    <property type="match status" value="1"/>
</dbReference>
<evidence type="ECO:0000256" key="12">
    <source>
        <dbReference type="ARBA" id="ARBA00022833"/>
    </source>
</evidence>
<dbReference type="InterPro" id="IPR002867">
    <property type="entry name" value="IBR_dom"/>
</dbReference>
<dbReference type="PROSITE" id="PS50089">
    <property type="entry name" value="ZF_RING_2"/>
    <property type="match status" value="1"/>
</dbReference>
<dbReference type="KEGG" id="cmos:111463847"/>
<keyword evidence="18" id="KW-1185">Reference proteome</keyword>
<comment type="catalytic activity">
    <reaction evidence="1">
        <text>[E2 ubiquitin-conjugating enzyme]-S-ubiquitinyl-L-cysteine + [acceptor protein]-L-lysine = [E2 ubiquitin-conjugating enzyme]-L-cysteine + [acceptor protein]-N(6)-ubiquitinyl-L-lysine.</text>
        <dbReference type="EC" id="2.3.2.31"/>
    </reaction>
</comment>
<keyword evidence="11" id="KW-0833">Ubl conjugation pathway</keyword>
<comment type="cofactor">
    <cofactor evidence="2">
        <name>Zn(2+)</name>
        <dbReference type="ChEBI" id="CHEBI:29105"/>
    </cofactor>
</comment>
<sequence length="646" mass="73867">MRKTGRGGRRADQNRTQEVWVAKHSNQTQNRASTSGSQRLEPGNRPSTGRSSTYEHENRRRPRPRPVEKAEVSALADGIESFTCDEKPVEMEERCGDVVNSNCEIKDETAGNSGSSEATDDVYSRLEMLQRSFEEPELPEEQLRINDQLQEDELLALESIYGENIHILDEHRGQRRFQISIHIECPGDITVTANLNSSGALEMKRTNSDNFSCSFKVKYLNPIVLTCLLPKSYPSHLPPYYTISIQWLDATRISHLCSVLDAIWTEQAGQEVVYQWVECLQTSSLVYLEIDKEITLGPYNKGHSGDIRAVSGSVSPEVDVPAIVNYDNQRREEDFCMNLQECCICLSQFAGTKFVRFPCKHYFCWKCMETYSNMHVKEGTVSKLKCPDAKCDLMLPPGLLKQLLGAEEFERWESMLLTKTLESMSDVVYCPRCETPCLEDVDHDAQCSKCYFSFCTLCSERRHVGIECMTPEMKLRLLEERQSSSQLSSDQRRKEREMINELMSVKEILRDAKQCPSCKMAISRTEGCNKMVCNNCGQYFCYRCSKAIDGYDHFREGTCELFPQETIQQWEERMNARQLLGQIHAELFPENGHPCPNCGQINAKVGNNNHIRCWACQNHYCYLCKKVVKRSSQHYGPKGCKQHTAG</sequence>
<dbReference type="SUPFAM" id="SSF57850">
    <property type="entry name" value="RING/U-box"/>
    <property type="match status" value="4"/>
</dbReference>
<dbReference type="GO" id="GO:0061630">
    <property type="term" value="F:ubiquitin protein ligase activity"/>
    <property type="evidence" value="ECO:0007669"/>
    <property type="project" value="UniProtKB-EC"/>
</dbReference>
<protein>
    <recommendedName>
        <fullName evidence="6">RBR-type E3 ubiquitin transferase</fullName>
        <ecNumber evidence="6">2.3.2.31</ecNumber>
    </recommendedName>
</protein>
<dbReference type="CDD" id="cd20336">
    <property type="entry name" value="Rcat_RBR"/>
    <property type="match status" value="1"/>
</dbReference>
<evidence type="ECO:0000256" key="6">
    <source>
        <dbReference type="ARBA" id="ARBA00012251"/>
    </source>
</evidence>
<keyword evidence="12" id="KW-0862">Zinc</keyword>
<keyword evidence="9" id="KW-0677">Repeat</keyword>
<dbReference type="GO" id="GO:0016567">
    <property type="term" value="P:protein ubiquitination"/>
    <property type="evidence" value="ECO:0007669"/>
    <property type="project" value="UniProtKB-UniPathway"/>
</dbReference>
<feature type="domain" description="RWD" evidence="16">
    <location>
        <begin position="152"/>
        <end position="287"/>
    </location>
</feature>
<feature type="domain" description="RING-type" evidence="15">
    <location>
        <begin position="342"/>
        <end position="390"/>
    </location>
</feature>
<evidence type="ECO:0000256" key="7">
    <source>
        <dbReference type="ARBA" id="ARBA00022679"/>
    </source>
</evidence>
<dbReference type="CDD" id="cd20341">
    <property type="entry name" value="BRcat_RBR_RNF14"/>
    <property type="match status" value="1"/>
</dbReference>
<evidence type="ECO:0000256" key="5">
    <source>
        <dbReference type="ARBA" id="ARBA00005884"/>
    </source>
</evidence>
<evidence type="ECO:0000256" key="1">
    <source>
        <dbReference type="ARBA" id="ARBA00001798"/>
    </source>
</evidence>
<dbReference type="AlphaFoldDB" id="A0A6J1HKI4"/>
<dbReference type="GO" id="GO:0008270">
    <property type="term" value="F:zinc ion binding"/>
    <property type="evidence" value="ECO:0007669"/>
    <property type="project" value="UniProtKB-KW"/>
</dbReference>
<dbReference type="FunFam" id="1.20.120.1750:FF:000029">
    <property type="entry name" value="RBR-type E3 ubiquitin transferase"/>
    <property type="match status" value="1"/>
</dbReference>
<evidence type="ECO:0000259" key="17">
    <source>
        <dbReference type="PROSITE" id="PS51873"/>
    </source>
</evidence>
<dbReference type="InterPro" id="IPR001841">
    <property type="entry name" value="Znf_RING"/>
</dbReference>
<dbReference type="SMART" id="SM00647">
    <property type="entry name" value="IBR"/>
    <property type="match status" value="3"/>
</dbReference>
<comment type="function">
    <text evidence="3">Might act as an E3 ubiquitin-protein ligase, or as part of E3 complex, which accepts ubiquitin from specific E2 ubiquitin-conjugating enzymes and then transfers it to substrates.</text>
</comment>
<dbReference type="PROSITE" id="PS51873">
    <property type="entry name" value="TRIAD"/>
    <property type="match status" value="1"/>
</dbReference>
<dbReference type="EC" id="2.3.2.31" evidence="6"/>
<dbReference type="Proteomes" id="UP000504609">
    <property type="component" value="Unplaced"/>
</dbReference>
<dbReference type="RefSeq" id="XP_022963554.1">
    <property type="nucleotide sequence ID" value="XM_023107786.1"/>
</dbReference>
<dbReference type="InterPro" id="IPR016135">
    <property type="entry name" value="UBQ-conjugating_enzyme/RWD"/>
</dbReference>
<comment type="similarity">
    <text evidence="5">Belongs to the RBR family. Ariadne subfamily.</text>
</comment>
<proteinExistence type="inferred from homology"/>
<dbReference type="Gene3D" id="1.20.120.1750">
    <property type="match status" value="1"/>
</dbReference>
<name>A0A6J1HKI4_CUCMO</name>
<dbReference type="SUPFAM" id="SSF54495">
    <property type="entry name" value="UBC-like"/>
    <property type="match status" value="1"/>
</dbReference>
<evidence type="ECO:0000256" key="3">
    <source>
        <dbReference type="ARBA" id="ARBA00003976"/>
    </source>
</evidence>
<dbReference type="CDD" id="cd23134">
    <property type="entry name" value="RING-HC_ITT1-like"/>
    <property type="match status" value="1"/>
</dbReference>
<dbReference type="InterPro" id="IPR044066">
    <property type="entry name" value="TRIAD_supradom"/>
</dbReference>
<dbReference type="Gene3D" id="3.10.110.10">
    <property type="entry name" value="Ubiquitin Conjugating Enzyme"/>
    <property type="match status" value="1"/>
</dbReference>
<dbReference type="UniPathway" id="UPA00143"/>
<evidence type="ECO:0000256" key="2">
    <source>
        <dbReference type="ARBA" id="ARBA00001947"/>
    </source>
</evidence>
<keyword evidence="8" id="KW-0479">Metal-binding</keyword>
<dbReference type="GeneID" id="111463847"/>
<evidence type="ECO:0000256" key="10">
    <source>
        <dbReference type="ARBA" id="ARBA00022771"/>
    </source>
</evidence>
<dbReference type="SMART" id="SM00591">
    <property type="entry name" value="RWD"/>
    <property type="match status" value="1"/>
</dbReference>
<accession>A0A6J1HKI4</accession>
<dbReference type="CDD" id="cd23821">
    <property type="entry name" value="RWD_IMPACT"/>
    <property type="match status" value="1"/>
</dbReference>
<dbReference type="Pfam" id="PF22191">
    <property type="entry name" value="IBR_1"/>
    <property type="match status" value="1"/>
</dbReference>
<dbReference type="InterPro" id="IPR031127">
    <property type="entry name" value="E3_UB_ligase_RBR"/>
</dbReference>
<feature type="region of interest" description="Disordered" evidence="14">
    <location>
        <begin position="1"/>
        <end position="74"/>
    </location>
</feature>
<keyword evidence="10 13" id="KW-0863">Zinc-finger</keyword>
<dbReference type="Pfam" id="PF01485">
    <property type="entry name" value="IBR"/>
    <property type="match status" value="1"/>
</dbReference>
<evidence type="ECO:0000313" key="19">
    <source>
        <dbReference type="RefSeq" id="XP_022963554.1"/>
    </source>
</evidence>
<feature type="domain" description="RING-type" evidence="17">
    <location>
        <begin position="338"/>
        <end position="564"/>
    </location>
</feature>
<evidence type="ECO:0000256" key="11">
    <source>
        <dbReference type="ARBA" id="ARBA00022786"/>
    </source>
</evidence>
<dbReference type="Gene3D" id="3.30.40.10">
    <property type="entry name" value="Zinc/RING finger domain, C3HC4 (zinc finger)"/>
    <property type="match status" value="1"/>
</dbReference>
<feature type="compositionally biased region" description="Polar residues" evidence="14">
    <location>
        <begin position="24"/>
        <end position="38"/>
    </location>
</feature>
<keyword evidence="7" id="KW-0808">Transferase</keyword>
<evidence type="ECO:0000256" key="8">
    <source>
        <dbReference type="ARBA" id="ARBA00022723"/>
    </source>
</evidence>
<gene>
    <name evidence="19" type="primary">LOC111463847</name>
</gene>
<dbReference type="FunFam" id="3.30.40.10:FF:000358">
    <property type="entry name" value="RBR-type E3 ubiquitin transferase"/>
    <property type="match status" value="1"/>
</dbReference>
<dbReference type="InterPro" id="IPR006575">
    <property type="entry name" value="RWD_dom"/>
</dbReference>
<dbReference type="SMART" id="SM00184">
    <property type="entry name" value="RING"/>
    <property type="match status" value="2"/>
</dbReference>
<dbReference type="PROSITE" id="PS00518">
    <property type="entry name" value="ZF_RING_1"/>
    <property type="match status" value="1"/>
</dbReference>
<evidence type="ECO:0000313" key="18">
    <source>
        <dbReference type="Proteomes" id="UP000504609"/>
    </source>
</evidence>
<dbReference type="Pfam" id="PF05773">
    <property type="entry name" value="RWD"/>
    <property type="match status" value="1"/>
</dbReference>
<evidence type="ECO:0000256" key="4">
    <source>
        <dbReference type="ARBA" id="ARBA00004906"/>
    </source>
</evidence>
<dbReference type="InterPro" id="IPR013083">
    <property type="entry name" value="Znf_RING/FYVE/PHD"/>
</dbReference>
<dbReference type="InterPro" id="IPR017907">
    <property type="entry name" value="Znf_RING_CS"/>
</dbReference>
<evidence type="ECO:0000256" key="14">
    <source>
        <dbReference type="SAM" id="MobiDB-lite"/>
    </source>
</evidence>
<dbReference type="PROSITE" id="PS50908">
    <property type="entry name" value="RWD"/>
    <property type="match status" value="1"/>
</dbReference>
<evidence type="ECO:0000259" key="15">
    <source>
        <dbReference type="PROSITE" id="PS50089"/>
    </source>
</evidence>
<evidence type="ECO:0000259" key="16">
    <source>
        <dbReference type="PROSITE" id="PS50908"/>
    </source>
</evidence>
<reference evidence="19" key="1">
    <citation type="submission" date="2025-08" db="UniProtKB">
        <authorList>
            <consortium name="RefSeq"/>
        </authorList>
    </citation>
    <scope>IDENTIFICATION</scope>
    <source>
        <tissue evidence="19">Young leaves</tissue>
    </source>
</reference>
<evidence type="ECO:0000256" key="13">
    <source>
        <dbReference type="PROSITE-ProRule" id="PRU00175"/>
    </source>
</evidence>